<dbReference type="Pfam" id="PF14172">
    <property type="entry name" value="DUF4309"/>
    <property type="match status" value="1"/>
</dbReference>
<name>A0ABW0HVH9_9BACL</name>
<comment type="caution">
    <text evidence="1">The sequence shown here is derived from an EMBL/GenBank/DDBJ whole genome shotgun (WGS) entry which is preliminary data.</text>
</comment>
<protein>
    <submittedName>
        <fullName evidence="1">YjgB family protein</fullName>
    </submittedName>
</protein>
<accession>A0ABW0HVH9</accession>
<sequence length="195" mass="21481">MNFTLRHIARNVALVAVAAFGLTYASGELMYASASPAVVQTKAQSAQEHALETLMSFYKPALLGQFPGEVKGLTVGKSTRSDVDKLIGKADVPGKDADAFDVYHAEMGHPGYAISYKLNKVREMRYFGTNVERETNIGGITLKMLKQHWGKPTATTTIKNGKLVQQKVVYNRGSYALTFIFNDATHLDHINLTKR</sequence>
<evidence type="ECO:0000313" key="2">
    <source>
        <dbReference type="Proteomes" id="UP001596113"/>
    </source>
</evidence>
<keyword evidence="2" id="KW-1185">Reference proteome</keyword>
<evidence type="ECO:0000313" key="1">
    <source>
        <dbReference type="EMBL" id="MFC5404206.1"/>
    </source>
</evidence>
<gene>
    <name evidence="1" type="ORF">ACFPOF_15790</name>
</gene>
<proteinExistence type="predicted"/>
<dbReference type="InterPro" id="IPR025453">
    <property type="entry name" value="DUF4309"/>
</dbReference>
<dbReference type="RefSeq" id="WP_378134253.1">
    <property type="nucleotide sequence ID" value="NZ_JBHSMI010000025.1"/>
</dbReference>
<dbReference type="Proteomes" id="UP001596113">
    <property type="component" value="Unassembled WGS sequence"/>
</dbReference>
<dbReference type="EMBL" id="JBHSMI010000025">
    <property type="protein sequence ID" value="MFC5404206.1"/>
    <property type="molecule type" value="Genomic_DNA"/>
</dbReference>
<organism evidence="1 2">
    <name type="scientific">Cohnella soli</name>
    <dbReference type="NCBI Taxonomy" id="425005"/>
    <lineage>
        <taxon>Bacteria</taxon>
        <taxon>Bacillati</taxon>
        <taxon>Bacillota</taxon>
        <taxon>Bacilli</taxon>
        <taxon>Bacillales</taxon>
        <taxon>Paenibacillaceae</taxon>
        <taxon>Cohnella</taxon>
    </lineage>
</organism>
<reference evidence="2" key="1">
    <citation type="journal article" date="2019" name="Int. J. Syst. Evol. Microbiol.">
        <title>The Global Catalogue of Microorganisms (GCM) 10K type strain sequencing project: providing services to taxonomists for standard genome sequencing and annotation.</title>
        <authorList>
            <consortium name="The Broad Institute Genomics Platform"/>
            <consortium name="The Broad Institute Genome Sequencing Center for Infectious Disease"/>
            <person name="Wu L."/>
            <person name="Ma J."/>
        </authorList>
    </citation>
    <scope>NUCLEOTIDE SEQUENCE [LARGE SCALE GENOMIC DNA]</scope>
    <source>
        <strain evidence="2">CGMCC 1.18575</strain>
    </source>
</reference>